<name>A0ABZ0RQ57_9BACI</name>
<dbReference type="RefSeq" id="WP_319835628.1">
    <property type="nucleotide sequence ID" value="NZ_CP137624.1"/>
</dbReference>
<organism evidence="2 3">
    <name type="scientific">Lysinibacillus louembei</name>
    <dbReference type="NCBI Taxonomy" id="1470088"/>
    <lineage>
        <taxon>Bacteria</taxon>
        <taxon>Bacillati</taxon>
        <taxon>Bacillota</taxon>
        <taxon>Bacilli</taxon>
        <taxon>Bacillales</taxon>
        <taxon>Bacillaceae</taxon>
        <taxon>Lysinibacillus</taxon>
    </lineage>
</organism>
<gene>
    <name evidence="2" type="ORF">R6U77_10500</name>
</gene>
<sequence>MAKLGSCCGNKTSVHDSVCQDLTLADETPVTVWENSTPFAINGTILVENASSSTGDVTLSVTSNPATPAIAAIAPGNSVSITANNITEIQLAGTATGVANVKISYSLNYNF</sequence>
<dbReference type="Proteomes" id="UP001322664">
    <property type="component" value="Chromosome"/>
</dbReference>
<accession>A0ABZ0RQ57</accession>
<reference evidence="2 3" key="1">
    <citation type="submission" date="2023-09" db="EMBL/GenBank/DDBJ databases">
        <authorList>
            <person name="Page C.A."/>
            <person name="Perez-Diaz I.M."/>
        </authorList>
    </citation>
    <scope>NUCLEOTIDE SEQUENCE [LARGE SCALE GENOMIC DNA]</scope>
    <source>
        <strain evidence="2 3">Ll15</strain>
    </source>
</reference>
<evidence type="ECO:0000313" key="3">
    <source>
        <dbReference type="Proteomes" id="UP001322664"/>
    </source>
</evidence>
<dbReference type="EMBL" id="CP137624">
    <property type="protein sequence ID" value="WPK10362.1"/>
    <property type="molecule type" value="Genomic_DNA"/>
</dbReference>
<evidence type="ECO:0000259" key="1">
    <source>
        <dbReference type="Pfam" id="PF13157"/>
    </source>
</evidence>
<protein>
    <submittedName>
        <fullName evidence="2">S-Ena type endospore appendage</fullName>
    </submittedName>
</protein>
<dbReference type="Pfam" id="PF13157">
    <property type="entry name" value="Enas"/>
    <property type="match status" value="1"/>
</dbReference>
<feature type="domain" description="Endospore appendages core" evidence="1">
    <location>
        <begin position="6"/>
        <end position="111"/>
    </location>
</feature>
<keyword evidence="3" id="KW-1185">Reference proteome</keyword>
<dbReference type="InterPro" id="IPR025055">
    <property type="entry name" value="Ena_core"/>
</dbReference>
<proteinExistence type="predicted"/>
<evidence type="ECO:0000313" key="2">
    <source>
        <dbReference type="EMBL" id="WPK10362.1"/>
    </source>
</evidence>